<reference evidence="4 5" key="1">
    <citation type="submission" date="2023-01" db="EMBL/GenBank/DDBJ databases">
        <title>Analysis of 21 Apiospora genomes using comparative genomics revels a genus with tremendous synthesis potential of carbohydrate active enzymes and secondary metabolites.</title>
        <authorList>
            <person name="Sorensen T."/>
        </authorList>
    </citation>
    <scope>NUCLEOTIDE SEQUENCE [LARGE SCALE GENOMIC DNA]</scope>
    <source>
        <strain evidence="4 5">CBS 83171</strain>
    </source>
</reference>
<gene>
    <name evidence="4" type="ORF">PG996_009609</name>
</gene>
<keyword evidence="5" id="KW-1185">Reference proteome</keyword>
<organism evidence="4 5">
    <name type="scientific">Apiospora saccharicola</name>
    <dbReference type="NCBI Taxonomy" id="335842"/>
    <lineage>
        <taxon>Eukaryota</taxon>
        <taxon>Fungi</taxon>
        <taxon>Dikarya</taxon>
        <taxon>Ascomycota</taxon>
        <taxon>Pezizomycotina</taxon>
        <taxon>Sordariomycetes</taxon>
        <taxon>Xylariomycetidae</taxon>
        <taxon>Amphisphaeriales</taxon>
        <taxon>Apiosporaceae</taxon>
        <taxon>Apiospora</taxon>
    </lineage>
</organism>
<accession>A0ABR1ULA5</accession>
<sequence>MSIFLSSGCRSVCLRATRNIIGISHHKHTFIPSQERAASSKTETKTKTKTRARTGTKPKSKDDLDKAVRSLGVLDAGEHYDTTTYAAHAQRTGLDTSSTVYLGTHYEYKVASSLRDFGFDLKRVGGRGDFGIDLIGTWVIPSSRRPLRVIMQCKVAATKTMIGPRLIRELEGAFVGAPSGWRGEGVVGLLAAQKPATKGVRDSLGRSRWPMGFISCLPDGKVQQMLWNRQAEDQGLAGLGVAIRFSEDENNTQELILTYQGKPSTP</sequence>
<protein>
    <recommendedName>
        <fullName evidence="6">Required for respiratory growth protein 7, mitochondrial</fullName>
    </recommendedName>
</protein>
<feature type="region of interest" description="Disordered" evidence="3">
    <location>
        <begin position="31"/>
        <end position="63"/>
    </location>
</feature>
<dbReference type="PANTHER" id="PTHR28133:SF1">
    <property type="entry name" value="REQUIRED FOR RESPIRATORY GROWTH PROTEIN 7, MITOCHONDRIAL"/>
    <property type="match status" value="1"/>
</dbReference>
<evidence type="ECO:0000256" key="1">
    <source>
        <dbReference type="ARBA" id="ARBA00004173"/>
    </source>
</evidence>
<proteinExistence type="predicted"/>
<feature type="compositionally biased region" description="Basic residues" evidence="3">
    <location>
        <begin position="47"/>
        <end position="58"/>
    </location>
</feature>
<dbReference type="EMBL" id="JAQQWM010000006">
    <property type="protein sequence ID" value="KAK8059679.1"/>
    <property type="molecule type" value="Genomic_DNA"/>
</dbReference>
<keyword evidence="2" id="KW-0496">Mitochondrion</keyword>
<dbReference type="InterPro" id="IPR018828">
    <property type="entry name" value="RRG7"/>
</dbReference>
<comment type="caution">
    <text evidence="4">The sequence shown here is derived from an EMBL/GenBank/DDBJ whole genome shotgun (WGS) entry which is preliminary data.</text>
</comment>
<dbReference type="Gene3D" id="3.40.1350.10">
    <property type="match status" value="1"/>
</dbReference>
<evidence type="ECO:0000256" key="2">
    <source>
        <dbReference type="ARBA" id="ARBA00023128"/>
    </source>
</evidence>
<evidence type="ECO:0000313" key="5">
    <source>
        <dbReference type="Proteomes" id="UP001446871"/>
    </source>
</evidence>
<dbReference type="InterPro" id="IPR011335">
    <property type="entry name" value="Restrct_endonuc-II-like"/>
</dbReference>
<evidence type="ECO:0000313" key="4">
    <source>
        <dbReference type="EMBL" id="KAK8059679.1"/>
    </source>
</evidence>
<dbReference type="PANTHER" id="PTHR28133">
    <property type="entry name" value="REQUIRED FOR RESPIRATORY GROWTH PROTEIN 7, MITOCHONDRIAL"/>
    <property type="match status" value="1"/>
</dbReference>
<evidence type="ECO:0008006" key="6">
    <source>
        <dbReference type="Google" id="ProtNLM"/>
    </source>
</evidence>
<dbReference type="SUPFAM" id="SSF52980">
    <property type="entry name" value="Restriction endonuclease-like"/>
    <property type="match status" value="1"/>
</dbReference>
<evidence type="ECO:0000256" key="3">
    <source>
        <dbReference type="SAM" id="MobiDB-lite"/>
    </source>
</evidence>
<dbReference type="Pfam" id="PF10356">
    <property type="entry name" value="RRG7"/>
    <property type="match status" value="2"/>
</dbReference>
<dbReference type="InterPro" id="IPR011856">
    <property type="entry name" value="tRNA_endonuc-like_dom_sf"/>
</dbReference>
<name>A0ABR1ULA5_9PEZI</name>
<comment type="subcellular location">
    <subcellularLocation>
        <location evidence="1">Mitochondrion</location>
    </subcellularLocation>
</comment>
<dbReference type="Proteomes" id="UP001446871">
    <property type="component" value="Unassembled WGS sequence"/>
</dbReference>